<dbReference type="SUPFAM" id="SSF100950">
    <property type="entry name" value="NagB/RpiA/CoA transferase-like"/>
    <property type="match status" value="1"/>
</dbReference>
<evidence type="ECO:0000256" key="1">
    <source>
        <dbReference type="ARBA" id="ARBA00010638"/>
    </source>
</evidence>
<name>A0ABQ4Q131_9BURK</name>
<evidence type="ECO:0000313" key="6">
    <source>
        <dbReference type="Proteomes" id="UP000887222"/>
    </source>
</evidence>
<keyword evidence="4" id="KW-0460">Magnesium</keyword>
<comment type="catalytic activity">
    <reaction evidence="4">
        <text>(6S)-5-formyl-5,6,7,8-tetrahydrofolate + ATP = (6R)-5,10-methenyltetrahydrofolate + ADP + phosphate</text>
        <dbReference type="Rhea" id="RHEA:10488"/>
        <dbReference type="ChEBI" id="CHEBI:30616"/>
        <dbReference type="ChEBI" id="CHEBI:43474"/>
        <dbReference type="ChEBI" id="CHEBI:57455"/>
        <dbReference type="ChEBI" id="CHEBI:57457"/>
        <dbReference type="ChEBI" id="CHEBI:456216"/>
        <dbReference type="EC" id="6.3.3.2"/>
    </reaction>
</comment>
<comment type="similarity">
    <text evidence="1 4">Belongs to the 5-formyltetrahydrofolate cyclo-ligase family.</text>
</comment>
<dbReference type="InterPro" id="IPR002698">
    <property type="entry name" value="FTHF_cligase"/>
</dbReference>
<keyword evidence="6" id="KW-1185">Reference proteome</keyword>
<keyword evidence="4" id="KW-0479">Metal-binding</keyword>
<comment type="caution">
    <text evidence="5">The sequence shown here is derived from an EMBL/GenBank/DDBJ whole genome shotgun (WGS) entry which is preliminary data.</text>
</comment>
<gene>
    <name evidence="5" type="ORF">NCCP691_08170</name>
</gene>
<dbReference type="PIRSF" id="PIRSF006806">
    <property type="entry name" value="FTHF_cligase"/>
    <property type="match status" value="1"/>
</dbReference>
<reference evidence="5 6" key="1">
    <citation type="journal article" date="2022" name="Int. J. Syst. Evol. Microbiol.">
        <title>Noviherbaspirillum aridicola sp. nov., isolated from an arid soil in Pakistan.</title>
        <authorList>
            <person name="Khan I.U."/>
            <person name="Saqib M."/>
            <person name="Amin A."/>
            <person name="Hussain F."/>
            <person name="Li L."/>
            <person name="Liu Y.H."/>
            <person name="Fang B.Z."/>
            <person name="Ahmed I."/>
            <person name="Li W.J."/>
        </authorList>
    </citation>
    <scope>NUCLEOTIDE SEQUENCE [LARGE SCALE GENOMIC DNA]</scope>
    <source>
        <strain evidence="5 6">NCCP-691</strain>
    </source>
</reference>
<proteinExistence type="inferred from homology"/>
<dbReference type="PANTHER" id="PTHR23407">
    <property type="entry name" value="ATPASE INHIBITOR/5-FORMYLTETRAHYDROFOLATE CYCLO-LIGASE"/>
    <property type="match status" value="1"/>
</dbReference>
<accession>A0ABQ4Q131</accession>
<dbReference type="InterPro" id="IPR024185">
    <property type="entry name" value="FTHF_cligase-like_sf"/>
</dbReference>
<dbReference type="Proteomes" id="UP000887222">
    <property type="component" value="Unassembled WGS sequence"/>
</dbReference>
<evidence type="ECO:0000256" key="2">
    <source>
        <dbReference type="ARBA" id="ARBA00022741"/>
    </source>
</evidence>
<dbReference type="NCBIfam" id="TIGR02727">
    <property type="entry name" value="MTHFS_bact"/>
    <property type="match status" value="1"/>
</dbReference>
<evidence type="ECO:0000256" key="4">
    <source>
        <dbReference type="RuleBase" id="RU361279"/>
    </source>
</evidence>
<sequence>MRNHDHPAPGINEDGMTKAALRTRLLAQRQAIPAEVRHAMDARIGAGLLAWWNRHRFGSLGVFWPIRGEPDLHSVYAQLARQGVRLALPTVAGRQSPLVFVAWEPGAPTVRDAYGVQVPAAGETVAPQALLVPCVGFNDAGFRLGYGGGFYDRTLAASPRPATAGIAYAFSRVPFAADGFDIALDTIITD</sequence>
<dbReference type="PANTHER" id="PTHR23407:SF1">
    <property type="entry name" value="5-FORMYLTETRAHYDROFOLATE CYCLO-LIGASE"/>
    <property type="match status" value="1"/>
</dbReference>
<organism evidence="5 6">
    <name type="scientific">Noviherbaspirillum aridicola</name>
    <dbReference type="NCBI Taxonomy" id="2849687"/>
    <lineage>
        <taxon>Bacteria</taxon>
        <taxon>Pseudomonadati</taxon>
        <taxon>Pseudomonadota</taxon>
        <taxon>Betaproteobacteria</taxon>
        <taxon>Burkholderiales</taxon>
        <taxon>Oxalobacteraceae</taxon>
        <taxon>Noviherbaspirillum</taxon>
    </lineage>
</organism>
<dbReference type="EC" id="6.3.3.2" evidence="4"/>
<protein>
    <recommendedName>
        <fullName evidence="4">5-formyltetrahydrofolate cyclo-ligase</fullName>
        <ecNumber evidence="4">6.3.3.2</ecNumber>
    </recommendedName>
</protein>
<comment type="cofactor">
    <cofactor evidence="4">
        <name>Mg(2+)</name>
        <dbReference type="ChEBI" id="CHEBI:18420"/>
    </cofactor>
</comment>
<keyword evidence="3 4" id="KW-0067">ATP-binding</keyword>
<dbReference type="RefSeq" id="WP_238482308.1">
    <property type="nucleotide sequence ID" value="NZ_BPMK01000003.1"/>
</dbReference>
<dbReference type="InterPro" id="IPR037171">
    <property type="entry name" value="NagB/RpiA_transferase-like"/>
</dbReference>
<dbReference type="EMBL" id="BPMK01000003">
    <property type="protein sequence ID" value="GIZ50803.1"/>
    <property type="molecule type" value="Genomic_DNA"/>
</dbReference>
<evidence type="ECO:0000313" key="5">
    <source>
        <dbReference type="EMBL" id="GIZ50803.1"/>
    </source>
</evidence>
<dbReference type="Pfam" id="PF01812">
    <property type="entry name" value="5-FTHF_cyc-lig"/>
    <property type="match status" value="1"/>
</dbReference>
<dbReference type="Gene3D" id="3.40.50.10420">
    <property type="entry name" value="NagB/RpiA/CoA transferase-like"/>
    <property type="match status" value="1"/>
</dbReference>
<keyword evidence="2 4" id="KW-0547">Nucleotide-binding</keyword>
<evidence type="ECO:0000256" key="3">
    <source>
        <dbReference type="ARBA" id="ARBA00022840"/>
    </source>
</evidence>